<sequence>MATIERTAYPRFPKVLATRDLQACYTPQPDELE</sequence>
<evidence type="ECO:0000313" key="2">
    <source>
        <dbReference type="Proteomes" id="UP001264340"/>
    </source>
</evidence>
<evidence type="ECO:0000313" key="1">
    <source>
        <dbReference type="EMBL" id="MDR6413234.1"/>
    </source>
</evidence>
<proteinExistence type="predicted"/>
<dbReference type="Proteomes" id="UP001264340">
    <property type="component" value="Unassembled WGS sequence"/>
</dbReference>
<dbReference type="EMBL" id="JAVDRP010000041">
    <property type="protein sequence ID" value="MDR6413234.1"/>
    <property type="molecule type" value="Genomic_DNA"/>
</dbReference>
<gene>
    <name evidence="1" type="ORF">J2804_006672</name>
</gene>
<protein>
    <submittedName>
        <fullName evidence="1">Uncharacterized protein</fullName>
    </submittedName>
</protein>
<name>A0ABU1M2I6_9BURK</name>
<organism evidence="1 2">
    <name type="scientific">Paraburkholderia terricola</name>
    <dbReference type="NCBI Taxonomy" id="169427"/>
    <lineage>
        <taxon>Bacteria</taxon>
        <taxon>Pseudomonadati</taxon>
        <taxon>Pseudomonadota</taxon>
        <taxon>Betaproteobacteria</taxon>
        <taxon>Burkholderiales</taxon>
        <taxon>Burkholderiaceae</taxon>
        <taxon>Paraburkholderia</taxon>
    </lineage>
</organism>
<keyword evidence="2" id="KW-1185">Reference proteome</keyword>
<accession>A0ABU1M2I6</accession>
<comment type="caution">
    <text evidence="1">The sequence shown here is derived from an EMBL/GenBank/DDBJ whole genome shotgun (WGS) entry which is preliminary data.</text>
</comment>
<reference evidence="1 2" key="1">
    <citation type="submission" date="2023-07" db="EMBL/GenBank/DDBJ databases">
        <title>Sorghum-associated microbial communities from plants grown in Nebraska, USA.</title>
        <authorList>
            <person name="Schachtman D."/>
        </authorList>
    </citation>
    <scope>NUCLEOTIDE SEQUENCE [LARGE SCALE GENOMIC DNA]</scope>
    <source>
        <strain evidence="1 2">DS1316</strain>
    </source>
</reference>